<feature type="repeat" description="RCC1" evidence="2">
    <location>
        <begin position="419"/>
        <end position="472"/>
    </location>
</feature>
<dbReference type="PANTHER" id="PTHR45622">
    <property type="entry name" value="UBIQUITIN-PROTEIN LIGASE E3A-RELATED"/>
    <property type="match status" value="1"/>
</dbReference>
<dbReference type="Proteomes" id="UP001485043">
    <property type="component" value="Unassembled WGS sequence"/>
</dbReference>
<feature type="region of interest" description="Disordered" evidence="3">
    <location>
        <begin position="20"/>
        <end position="87"/>
    </location>
</feature>
<dbReference type="EMBL" id="JALJOV010000196">
    <property type="protein sequence ID" value="KAK9866034.1"/>
    <property type="molecule type" value="Genomic_DNA"/>
</dbReference>
<gene>
    <name evidence="4" type="ORF">WJX84_008053</name>
</gene>
<evidence type="ECO:0000256" key="3">
    <source>
        <dbReference type="SAM" id="MobiDB-lite"/>
    </source>
</evidence>
<comment type="caution">
    <text evidence="4">The sequence shown here is derived from an EMBL/GenBank/DDBJ whole genome shotgun (WGS) entry which is preliminary data.</text>
</comment>
<sequence length="524" mass="54324">MALCIALDEAGQLWGWGSNSDGQLGMGPPAATHSHPAHQAGIHMPTKPQQILLPAPGASQLPADTSRQPDAAAEQLRGQGPSSHDQTGIHILSATHTHTADHACGNTTTPSEQVSPGHHDIADQLPSNRSRQPGTACPTPMDCPLPAFQGVPEQLRVHSPSRTQPWMASVASVGPALHASGGAAPQAAEGGGSLSHTEAESSALDPGPDWQQPGTPSAGPHVWPAMDHGEARKHGLCTRSRDSKQAGAHTPTGPFLSRINTAEDGRRSEQQASICPGSQAGLIPVDGRSAPDGARARGRLQNGPGSAHLGCAHATSWADPEPAEQHSQPAGAGDGLQLHHAQDPQSCQRCVDIACGARHSAAVTRDGRLFLWGSSLHGQCAVPGTVGVWRPQEVQEARPLQPQAVAAGLAHTCLLTKGGDAYAFGWNGHGQLGTGGTQDAHLPQLLELPSDPDIPVTQVACGARHTLILQRNGLASSCGWNKYGQLGRHSPSTAPSLEHVQLPIGSGCVSQIACGWWSSLVITR</sequence>
<name>A0AAW1TB20_9CHLO</name>
<feature type="compositionally biased region" description="Low complexity" evidence="3">
    <location>
        <begin position="179"/>
        <end position="188"/>
    </location>
</feature>
<proteinExistence type="predicted"/>
<dbReference type="InterPro" id="IPR000408">
    <property type="entry name" value="Reg_chr_condens"/>
</dbReference>
<keyword evidence="5" id="KW-1185">Reference proteome</keyword>
<feature type="region of interest" description="Disordered" evidence="3">
    <location>
        <begin position="100"/>
        <end position="143"/>
    </location>
</feature>
<reference evidence="4 5" key="1">
    <citation type="journal article" date="2024" name="Nat. Commun.">
        <title>Phylogenomics reveals the evolutionary origins of lichenization in chlorophyte algae.</title>
        <authorList>
            <person name="Puginier C."/>
            <person name="Libourel C."/>
            <person name="Otte J."/>
            <person name="Skaloud P."/>
            <person name="Haon M."/>
            <person name="Grisel S."/>
            <person name="Petersen M."/>
            <person name="Berrin J.G."/>
            <person name="Delaux P.M."/>
            <person name="Dal Grande F."/>
            <person name="Keller J."/>
        </authorList>
    </citation>
    <scope>NUCLEOTIDE SEQUENCE [LARGE SCALE GENOMIC DNA]</scope>
    <source>
        <strain evidence="4 5">SAG 2523</strain>
    </source>
</reference>
<evidence type="ECO:0000313" key="5">
    <source>
        <dbReference type="Proteomes" id="UP001485043"/>
    </source>
</evidence>
<dbReference type="InterPro" id="IPR051709">
    <property type="entry name" value="Ub-ligase/GTPase-reg"/>
</dbReference>
<dbReference type="AlphaFoldDB" id="A0AAW1TB20"/>
<evidence type="ECO:0000256" key="2">
    <source>
        <dbReference type="PROSITE-ProRule" id="PRU00235"/>
    </source>
</evidence>
<organism evidence="4 5">
    <name type="scientific">Apatococcus fuscideae</name>
    <dbReference type="NCBI Taxonomy" id="2026836"/>
    <lineage>
        <taxon>Eukaryota</taxon>
        <taxon>Viridiplantae</taxon>
        <taxon>Chlorophyta</taxon>
        <taxon>core chlorophytes</taxon>
        <taxon>Trebouxiophyceae</taxon>
        <taxon>Chlorellales</taxon>
        <taxon>Chlorellaceae</taxon>
        <taxon>Apatococcus</taxon>
    </lineage>
</organism>
<dbReference type="SUPFAM" id="SSF50985">
    <property type="entry name" value="RCC1/BLIP-II"/>
    <property type="match status" value="1"/>
</dbReference>
<protein>
    <submittedName>
        <fullName evidence="4">Uncharacterized protein</fullName>
    </submittedName>
</protein>
<feature type="repeat" description="RCC1" evidence="2">
    <location>
        <begin position="11"/>
        <end position="67"/>
    </location>
</feature>
<dbReference type="InterPro" id="IPR009091">
    <property type="entry name" value="RCC1/BLIP-II"/>
</dbReference>
<accession>A0AAW1TB20</accession>
<dbReference type="Gene3D" id="2.130.10.30">
    <property type="entry name" value="Regulator of chromosome condensation 1/beta-lactamase-inhibitor protein II"/>
    <property type="match status" value="2"/>
</dbReference>
<dbReference type="PROSITE" id="PS50012">
    <property type="entry name" value="RCC1_3"/>
    <property type="match status" value="3"/>
</dbReference>
<keyword evidence="1" id="KW-0677">Repeat</keyword>
<evidence type="ECO:0000256" key="1">
    <source>
        <dbReference type="ARBA" id="ARBA00022737"/>
    </source>
</evidence>
<dbReference type="Pfam" id="PF00415">
    <property type="entry name" value="RCC1"/>
    <property type="match status" value="3"/>
</dbReference>
<feature type="region of interest" description="Disordered" evidence="3">
    <location>
        <begin position="240"/>
        <end position="339"/>
    </location>
</feature>
<dbReference type="GO" id="GO:0005737">
    <property type="term" value="C:cytoplasm"/>
    <property type="evidence" value="ECO:0007669"/>
    <property type="project" value="TreeGrafter"/>
</dbReference>
<feature type="compositionally biased region" description="Polar residues" evidence="3">
    <location>
        <begin position="105"/>
        <end position="114"/>
    </location>
</feature>
<dbReference type="PANTHER" id="PTHR45622:SF52">
    <property type="entry name" value="ULTRAVIOLET-B RECEPTOR UVR8"/>
    <property type="match status" value="1"/>
</dbReference>
<feature type="repeat" description="RCC1" evidence="2">
    <location>
        <begin position="367"/>
        <end position="418"/>
    </location>
</feature>
<evidence type="ECO:0000313" key="4">
    <source>
        <dbReference type="EMBL" id="KAK9866034.1"/>
    </source>
</evidence>
<feature type="region of interest" description="Disordered" evidence="3">
    <location>
        <begin position="177"/>
        <end position="227"/>
    </location>
</feature>
<dbReference type="Pfam" id="PF13540">
    <property type="entry name" value="RCC1_2"/>
    <property type="match status" value="1"/>
</dbReference>
<dbReference type="PROSITE" id="PS00626">
    <property type="entry name" value="RCC1_2"/>
    <property type="match status" value="1"/>
</dbReference>